<dbReference type="Proteomes" id="UP000078516">
    <property type="component" value="Unassembled WGS sequence"/>
</dbReference>
<dbReference type="InterPro" id="IPR036249">
    <property type="entry name" value="Thioredoxin-like_sf"/>
</dbReference>
<proteinExistence type="predicted"/>
<keyword evidence="1" id="KW-0812">Transmembrane</keyword>
<keyword evidence="1" id="KW-0472">Membrane</keyword>
<keyword evidence="3" id="KW-1185">Reference proteome</keyword>
<feature type="transmembrane region" description="Helical" evidence="1">
    <location>
        <begin position="7"/>
        <end position="28"/>
    </location>
</feature>
<comment type="caution">
    <text evidence="2">The sequence shown here is derived from an EMBL/GenBank/DDBJ whole genome shotgun (WGS) entry which is preliminary data.</text>
</comment>
<dbReference type="SUPFAM" id="SSF52833">
    <property type="entry name" value="Thioredoxin-like"/>
    <property type="match status" value="1"/>
</dbReference>
<dbReference type="CDD" id="cd02947">
    <property type="entry name" value="TRX_family"/>
    <property type="match status" value="1"/>
</dbReference>
<dbReference type="AlphaFoldDB" id="A0A179EQI5"/>
<evidence type="ECO:0008006" key="4">
    <source>
        <dbReference type="Google" id="ProtNLM"/>
    </source>
</evidence>
<sequence>MRRRRFVFVIFCLVFLITMGGGYFIFYFEKIPNILQHTNSEKIELKQNMQEEVKIYDEKIANLEDKNKLIIMNSHELYLLNQDNILLYFGRNDCSVCQGFLQTLTPILEHTDRKIYYFDTNDKDNLHYEELINEYGITQVPTLVRLNHSEGKKIVFNPEKDGLASFIKKGV</sequence>
<evidence type="ECO:0000313" key="2">
    <source>
        <dbReference type="EMBL" id="OAQ55508.1"/>
    </source>
</evidence>
<reference evidence="2 3" key="1">
    <citation type="submission" date="2016-04" db="EMBL/GenBank/DDBJ databases">
        <title>Draft genome of an Enterococcus thailandicus strain isolated from bovine feces.</title>
        <authorList>
            <person name="Beukers A.G."/>
            <person name="Zaheer R."/>
            <person name="Goji N."/>
            <person name="Cook S.R."/>
            <person name="Amoako K."/>
            <person name="Chaves A.V."/>
            <person name="Ward M.P."/>
            <person name="Mcallister T.A."/>
        </authorList>
    </citation>
    <scope>NUCLEOTIDE SEQUENCE [LARGE SCALE GENOMIC DNA]</scope>
    <source>
        <strain evidence="2 3">F0711D 46</strain>
    </source>
</reference>
<dbReference type="PATRIC" id="fig|417368.6.peg.1736"/>
<keyword evidence="1" id="KW-1133">Transmembrane helix</keyword>
<protein>
    <recommendedName>
        <fullName evidence="4">Thiol reductase thioredoxin</fullName>
    </recommendedName>
</protein>
<dbReference type="InterPro" id="IPR046698">
    <property type="entry name" value="PedC-like"/>
</dbReference>
<dbReference type="EMBL" id="LWMN01000013">
    <property type="protein sequence ID" value="OAQ55508.1"/>
    <property type="molecule type" value="Genomic_DNA"/>
</dbReference>
<evidence type="ECO:0000313" key="3">
    <source>
        <dbReference type="Proteomes" id="UP000078516"/>
    </source>
</evidence>
<name>A0A179EQI5_ENTTH</name>
<organism evidence="2 3">
    <name type="scientific">Enterococcus thailandicus</name>
    <dbReference type="NCBI Taxonomy" id="417368"/>
    <lineage>
        <taxon>Bacteria</taxon>
        <taxon>Bacillati</taxon>
        <taxon>Bacillota</taxon>
        <taxon>Bacilli</taxon>
        <taxon>Lactobacillales</taxon>
        <taxon>Enterococcaceae</taxon>
        <taxon>Enterococcus</taxon>
    </lineage>
</organism>
<gene>
    <name evidence="2" type="ORF">A6E74_08440</name>
</gene>
<evidence type="ECO:0000256" key="1">
    <source>
        <dbReference type="SAM" id="Phobius"/>
    </source>
</evidence>
<dbReference type="Gene3D" id="3.40.30.10">
    <property type="entry name" value="Glutaredoxin"/>
    <property type="match status" value="1"/>
</dbReference>
<accession>A0A179EQI5</accession>
<dbReference type="Pfam" id="PF20207">
    <property type="entry name" value="DUF6568"/>
    <property type="match status" value="1"/>
</dbReference>